<feature type="transmembrane region" description="Helical" evidence="8">
    <location>
        <begin position="409"/>
        <end position="427"/>
    </location>
</feature>
<dbReference type="InterPro" id="IPR004638">
    <property type="entry name" value="EmrB-like"/>
</dbReference>
<dbReference type="GO" id="GO:0046677">
    <property type="term" value="P:response to antibiotic"/>
    <property type="evidence" value="ECO:0007669"/>
    <property type="project" value="UniProtKB-KW"/>
</dbReference>
<dbReference type="InterPro" id="IPR011701">
    <property type="entry name" value="MFS"/>
</dbReference>
<keyword evidence="3" id="KW-1003">Cell membrane</keyword>
<feature type="transmembrane region" description="Helical" evidence="8">
    <location>
        <begin position="236"/>
        <end position="254"/>
    </location>
</feature>
<dbReference type="GO" id="GO:0005886">
    <property type="term" value="C:plasma membrane"/>
    <property type="evidence" value="ECO:0007669"/>
    <property type="project" value="UniProtKB-SubCell"/>
</dbReference>
<dbReference type="PATRIC" id="fig|1469144.8.peg.2639"/>
<keyword evidence="4 8" id="KW-0812">Transmembrane</keyword>
<keyword evidence="5 8" id="KW-1133">Transmembrane helix</keyword>
<dbReference type="CDD" id="cd17321">
    <property type="entry name" value="MFS_MMR_MDR_like"/>
    <property type="match status" value="1"/>
</dbReference>
<feature type="transmembrane region" description="Helical" evidence="8">
    <location>
        <begin position="337"/>
        <end position="354"/>
    </location>
</feature>
<feature type="transmembrane region" description="Helical" evidence="8">
    <location>
        <begin position="274"/>
        <end position="297"/>
    </location>
</feature>
<evidence type="ECO:0000256" key="6">
    <source>
        <dbReference type="ARBA" id="ARBA00023136"/>
    </source>
</evidence>
<keyword evidence="6 8" id="KW-0472">Membrane</keyword>
<evidence type="ECO:0000259" key="9">
    <source>
        <dbReference type="PROSITE" id="PS50850"/>
    </source>
</evidence>
<dbReference type="InterPro" id="IPR036259">
    <property type="entry name" value="MFS_trans_sf"/>
</dbReference>
<evidence type="ECO:0000256" key="8">
    <source>
        <dbReference type="SAM" id="Phobius"/>
    </source>
</evidence>
<keyword evidence="7" id="KW-0046">Antibiotic resistance</keyword>
<dbReference type="PANTHER" id="PTHR42718:SF42">
    <property type="entry name" value="EXPORT PROTEIN"/>
    <property type="match status" value="1"/>
</dbReference>
<dbReference type="Gene3D" id="1.20.1250.20">
    <property type="entry name" value="MFS general substrate transporter like domains"/>
    <property type="match status" value="1"/>
</dbReference>
<feature type="transmembrane region" description="Helical" evidence="8">
    <location>
        <begin position="114"/>
        <end position="136"/>
    </location>
</feature>
<evidence type="ECO:0000313" key="11">
    <source>
        <dbReference type="Proteomes" id="UP000070659"/>
    </source>
</evidence>
<evidence type="ECO:0000256" key="7">
    <source>
        <dbReference type="ARBA" id="ARBA00023251"/>
    </source>
</evidence>
<evidence type="ECO:0000256" key="2">
    <source>
        <dbReference type="ARBA" id="ARBA00022448"/>
    </source>
</evidence>
<feature type="transmembrane region" description="Helical" evidence="8">
    <location>
        <begin position="478"/>
        <end position="498"/>
    </location>
</feature>
<evidence type="ECO:0000256" key="4">
    <source>
        <dbReference type="ARBA" id="ARBA00022692"/>
    </source>
</evidence>
<dbReference type="Gene3D" id="1.20.1720.10">
    <property type="entry name" value="Multidrug resistance protein D"/>
    <property type="match status" value="1"/>
</dbReference>
<dbReference type="PRINTS" id="PR01036">
    <property type="entry name" value="TCRTETB"/>
</dbReference>
<feature type="transmembrane region" description="Helical" evidence="8">
    <location>
        <begin position="309"/>
        <end position="325"/>
    </location>
</feature>
<dbReference type="NCBIfam" id="TIGR00711">
    <property type="entry name" value="efflux_EmrB"/>
    <property type="match status" value="1"/>
</dbReference>
<name>A0A132N1H1_9ACTN</name>
<accession>A0A132N1H1</accession>
<organism evidence="10 11">
    <name type="scientific">Carbonactinospora thermoautotrophica</name>
    <dbReference type="NCBI Taxonomy" id="1469144"/>
    <lineage>
        <taxon>Bacteria</taxon>
        <taxon>Bacillati</taxon>
        <taxon>Actinomycetota</taxon>
        <taxon>Actinomycetes</taxon>
        <taxon>Kitasatosporales</taxon>
        <taxon>Carbonactinosporaceae</taxon>
        <taxon>Carbonactinospora</taxon>
    </lineage>
</organism>
<feature type="transmembrane region" description="Helical" evidence="8">
    <location>
        <begin position="85"/>
        <end position="102"/>
    </location>
</feature>
<dbReference type="GO" id="GO:0022857">
    <property type="term" value="F:transmembrane transporter activity"/>
    <property type="evidence" value="ECO:0007669"/>
    <property type="project" value="InterPro"/>
</dbReference>
<feature type="transmembrane region" description="Helical" evidence="8">
    <location>
        <begin position="55"/>
        <end position="73"/>
    </location>
</feature>
<dbReference type="Pfam" id="PF07690">
    <property type="entry name" value="MFS_1"/>
    <property type="match status" value="1"/>
</dbReference>
<reference evidence="10 11" key="1">
    <citation type="submission" date="2015-02" db="EMBL/GenBank/DDBJ databases">
        <title>Physiological reanalysis, assessment of diazotrophy, and genome sequences of multiple isolates of Streptomyces thermoautotrophicus.</title>
        <authorList>
            <person name="MacKellar D.C."/>
            <person name="Lieber L."/>
            <person name="Norman J."/>
            <person name="Bolger A."/>
            <person name="Tobin C."/>
            <person name="Murray J.W."/>
            <person name="Prell J."/>
        </authorList>
    </citation>
    <scope>NUCLEOTIDE SEQUENCE [LARGE SCALE GENOMIC DNA]</scope>
    <source>
        <strain evidence="10 11">UBT1</strain>
    </source>
</reference>
<feature type="transmembrane region" description="Helical" evidence="8">
    <location>
        <begin position="171"/>
        <end position="192"/>
    </location>
</feature>
<feature type="domain" description="Major facilitator superfamily (MFS) profile" evidence="9">
    <location>
        <begin position="19"/>
        <end position="505"/>
    </location>
</feature>
<dbReference type="EMBL" id="JYIJ01000017">
    <property type="protein sequence ID" value="KWX03836.1"/>
    <property type="molecule type" value="Genomic_DNA"/>
</dbReference>
<comment type="caution">
    <text evidence="10">The sequence shown here is derived from an EMBL/GenBank/DDBJ whole genome shotgun (WGS) entry which is preliminary data.</text>
</comment>
<dbReference type="PANTHER" id="PTHR42718">
    <property type="entry name" value="MAJOR FACILITATOR SUPERFAMILY MULTIDRUG TRANSPORTER MFSC"/>
    <property type="match status" value="1"/>
</dbReference>
<feature type="transmembrane region" description="Helical" evidence="8">
    <location>
        <begin position="204"/>
        <end position="224"/>
    </location>
</feature>
<dbReference type="SUPFAM" id="SSF103473">
    <property type="entry name" value="MFS general substrate transporter"/>
    <property type="match status" value="1"/>
</dbReference>
<feature type="transmembrane region" description="Helical" evidence="8">
    <location>
        <begin position="143"/>
        <end position="165"/>
    </location>
</feature>
<protein>
    <recommendedName>
        <fullName evidence="9">Major facilitator superfamily (MFS) profile domain-containing protein</fullName>
    </recommendedName>
</protein>
<comment type="subcellular location">
    <subcellularLocation>
        <location evidence="1">Cell membrane</location>
        <topology evidence="1">Multi-pass membrane protein</topology>
    </subcellularLocation>
</comment>
<sequence>MVTLRMIFPSGGPVRRAVALAALCLSILVVGLDATILNVALPTIAGSLHASTAELQWIVDAYVLALAAGMLPAGAAGDRYGRKRLLLAGLVVFGISSVWSAAADSPAELIAARAVMGVGAAIVMPLVMAFVPVLFGERERPRAIAVMTAAMGAGLPLGPIAGGYLLEHYTWGAVFLVNVPVIGLALPVAALLLPESRNPRPPRLDLVGAVTGTTGLVGVVYGTVQAPVAGWDDPEVLATLGGGLLLLAGFGWWIRRARDPLVSPALFADQGFTWATVATVTVQFALYGVLFVTPLYLQAVHGHDPLGTGLRLTPLLAALFVGAPLSQVLDRRTGTKVTVALGLALLAGGLGLLARVDATSGYGEVAAALAGIGLGLGVAMAPAMDAVVGGLPDQHTGVGAAVNNALRQVGGAFGVAVLGSLLSEVYASRLDPALQGMPAPLAGAARESVTAALAVAGQLGPAGGTALRAAAAQAFTDALSAVALTCALVAVAGVLLTLRFLRRRPAPAPAPAEPAGARG</sequence>
<proteinExistence type="predicted"/>
<keyword evidence="2" id="KW-0813">Transport</keyword>
<gene>
    <name evidence="10" type="ORF">TH66_10650</name>
</gene>
<evidence type="ECO:0000256" key="1">
    <source>
        <dbReference type="ARBA" id="ARBA00004651"/>
    </source>
</evidence>
<evidence type="ECO:0000313" key="10">
    <source>
        <dbReference type="EMBL" id="KWX03836.1"/>
    </source>
</evidence>
<feature type="transmembrane region" description="Helical" evidence="8">
    <location>
        <begin position="366"/>
        <end position="388"/>
    </location>
</feature>
<dbReference type="InterPro" id="IPR020846">
    <property type="entry name" value="MFS_dom"/>
</dbReference>
<dbReference type="Proteomes" id="UP000070659">
    <property type="component" value="Unassembled WGS sequence"/>
</dbReference>
<dbReference type="PROSITE" id="PS50850">
    <property type="entry name" value="MFS"/>
    <property type="match status" value="1"/>
</dbReference>
<evidence type="ECO:0000256" key="5">
    <source>
        <dbReference type="ARBA" id="ARBA00022989"/>
    </source>
</evidence>
<dbReference type="AlphaFoldDB" id="A0A132N1H1"/>
<evidence type="ECO:0000256" key="3">
    <source>
        <dbReference type="ARBA" id="ARBA00022475"/>
    </source>
</evidence>